<dbReference type="Proteomes" id="UP001519887">
    <property type="component" value="Unassembled WGS sequence"/>
</dbReference>
<comment type="caution">
    <text evidence="4">The sequence shown here is derived from an EMBL/GenBank/DDBJ whole genome shotgun (WGS) entry which is preliminary data.</text>
</comment>
<dbReference type="InterPro" id="IPR028349">
    <property type="entry name" value="PafC-like"/>
</dbReference>
<evidence type="ECO:0000313" key="5">
    <source>
        <dbReference type="Proteomes" id="UP001519887"/>
    </source>
</evidence>
<protein>
    <submittedName>
        <fullName evidence="4">YafY family transcriptional regulator</fullName>
    </submittedName>
</protein>
<name>A0ABS7C965_9BACL</name>
<keyword evidence="2" id="KW-0804">Transcription</keyword>
<dbReference type="InterPro" id="IPR001034">
    <property type="entry name" value="DeoR_HTH"/>
</dbReference>
<dbReference type="PANTHER" id="PTHR34580">
    <property type="match status" value="1"/>
</dbReference>
<keyword evidence="5" id="KW-1185">Reference proteome</keyword>
<dbReference type="InterPro" id="IPR051534">
    <property type="entry name" value="CBASS_pafABC_assoc_protein"/>
</dbReference>
<evidence type="ECO:0000313" key="4">
    <source>
        <dbReference type="EMBL" id="MBW7457280.1"/>
    </source>
</evidence>
<dbReference type="InterPro" id="IPR036388">
    <property type="entry name" value="WH-like_DNA-bd_sf"/>
</dbReference>
<dbReference type="PROSITE" id="PS51000">
    <property type="entry name" value="HTH_DEOR_2"/>
    <property type="match status" value="1"/>
</dbReference>
<dbReference type="Pfam" id="PF13280">
    <property type="entry name" value="WYL"/>
    <property type="match status" value="1"/>
</dbReference>
<dbReference type="PANTHER" id="PTHR34580:SF9">
    <property type="entry name" value="SLL5097 PROTEIN"/>
    <property type="match status" value="1"/>
</dbReference>
<dbReference type="InterPro" id="IPR013196">
    <property type="entry name" value="HTH_11"/>
</dbReference>
<dbReference type="InterPro" id="IPR026881">
    <property type="entry name" value="WYL_dom"/>
</dbReference>
<dbReference type="Gene3D" id="1.10.10.10">
    <property type="entry name" value="Winged helix-like DNA-binding domain superfamily/Winged helix DNA-binding domain"/>
    <property type="match status" value="1"/>
</dbReference>
<sequence>MLKAQRLIRLIMIINAKKSFTVQELADEFGLSYRTITRDLLELSELGVPIYSVQGRGGGYKLLQDRILPPIAFTESEAVALFFACQSLQYFGSLPFDEGASSALHKFYHYLPADVKEQIDRLQNKVAIWSPHRRMSPDCLRTLLKAIMIRKVVTIEYSSRSGTTERNIQPIGLYSSDGYWYCPAYCILRSEQRLFRADRILSATLNDAIPWSDDVEQWNLQNTPEKSRSEQTSLTIELTPNGVWALEADIWFGTAIERREDGSGTATILVPAENLKFYVDLIWKLGGDARILYPAQAIAYTKQKLKAMNSQYL</sequence>
<dbReference type="PROSITE" id="PS52050">
    <property type="entry name" value="WYL"/>
    <property type="match status" value="1"/>
</dbReference>
<dbReference type="SMART" id="SM00420">
    <property type="entry name" value="HTH_DEOR"/>
    <property type="match status" value="1"/>
</dbReference>
<reference evidence="4 5" key="1">
    <citation type="submission" date="2021-07" db="EMBL/GenBank/DDBJ databases">
        <title>Paenibacillus radiodurans sp. nov., isolated from the southeastern edge of Tengger Desert.</title>
        <authorList>
            <person name="Zhang G."/>
        </authorList>
    </citation>
    <scope>NUCLEOTIDE SEQUENCE [LARGE SCALE GENOMIC DNA]</scope>
    <source>
        <strain evidence="4 5">CCM 7311</strain>
    </source>
</reference>
<dbReference type="PIRSF" id="PIRSF016838">
    <property type="entry name" value="PafC"/>
    <property type="match status" value="1"/>
</dbReference>
<dbReference type="EMBL" id="JAHZIK010000803">
    <property type="protein sequence ID" value="MBW7457280.1"/>
    <property type="molecule type" value="Genomic_DNA"/>
</dbReference>
<gene>
    <name evidence="4" type="ORF">K0U00_24885</name>
</gene>
<dbReference type="InterPro" id="IPR036390">
    <property type="entry name" value="WH_DNA-bd_sf"/>
</dbReference>
<feature type="domain" description="HTH deoR-type" evidence="3">
    <location>
        <begin position="3"/>
        <end position="61"/>
    </location>
</feature>
<evidence type="ECO:0000256" key="2">
    <source>
        <dbReference type="ARBA" id="ARBA00023163"/>
    </source>
</evidence>
<accession>A0ABS7C965</accession>
<organism evidence="4 5">
    <name type="scientific">Paenibacillus sepulcri</name>
    <dbReference type="NCBI Taxonomy" id="359917"/>
    <lineage>
        <taxon>Bacteria</taxon>
        <taxon>Bacillati</taxon>
        <taxon>Bacillota</taxon>
        <taxon>Bacilli</taxon>
        <taxon>Bacillales</taxon>
        <taxon>Paenibacillaceae</taxon>
        <taxon>Paenibacillus</taxon>
    </lineage>
</organism>
<dbReference type="Pfam" id="PF08279">
    <property type="entry name" value="HTH_11"/>
    <property type="match status" value="1"/>
</dbReference>
<dbReference type="RefSeq" id="WP_210044867.1">
    <property type="nucleotide sequence ID" value="NZ_JBHLVU010000029.1"/>
</dbReference>
<evidence type="ECO:0000259" key="3">
    <source>
        <dbReference type="PROSITE" id="PS51000"/>
    </source>
</evidence>
<evidence type="ECO:0000256" key="1">
    <source>
        <dbReference type="ARBA" id="ARBA00023015"/>
    </source>
</evidence>
<dbReference type="SUPFAM" id="SSF46785">
    <property type="entry name" value="Winged helix' DNA-binding domain"/>
    <property type="match status" value="1"/>
</dbReference>
<keyword evidence="1" id="KW-0805">Transcription regulation</keyword>
<proteinExistence type="predicted"/>